<dbReference type="Proteomes" id="UP000799324">
    <property type="component" value="Unassembled WGS sequence"/>
</dbReference>
<feature type="compositionally biased region" description="Low complexity" evidence="1">
    <location>
        <begin position="92"/>
        <end position="105"/>
    </location>
</feature>
<dbReference type="EMBL" id="MU004470">
    <property type="protein sequence ID" value="KAF2650014.1"/>
    <property type="molecule type" value="Genomic_DNA"/>
</dbReference>
<gene>
    <name evidence="2" type="ORF">K491DRAFT_156486</name>
</gene>
<evidence type="ECO:0000313" key="3">
    <source>
        <dbReference type="Proteomes" id="UP000799324"/>
    </source>
</evidence>
<accession>A0A6A6SUW8</accession>
<protein>
    <submittedName>
        <fullName evidence="2">Uncharacterized protein</fullName>
    </submittedName>
</protein>
<evidence type="ECO:0000313" key="2">
    <source>
        <dbReference type="EMBL" id="KAF2650014.1"/>
    </source>
</evidence>
<proteinExistence type="predicted"/>
<evidence type="ECO:0000256" key="1">
    <source>
        <dbReference type="SAM" id="MobiDB-lite"/>
    </source>
</evidence>
<dbReference type="AlphaFoldDB" id="A0A6A6SUW8"/>
<reference evidence="2" key="1">
    <citation type="journal article" date="2020" name="Stud. Mycol.">
        <title>101 Dothideomycetes genomes: a test case for predicting lifestyles and emergence of pathogens.</title>
        <authorList>
            <person name="Haridas S."/>
            <person name="Albert R."/>
            <person name="Binder M."/>
            <person name="Bloem J."/>
            <person name="Labutti K."/>
            <person name="Salamov A."/>
            <person name="Andreopoulos B."/>
            <person name="Baker S."/>
            <person name="Barry K."/>
            <person name="Bills G."/>
            <person name="Bluhm B."/>
            <person name="Cannon C."/>
            <person name="Castanera R."/>
            <person name="Culley D."/>
            <person name="Daum C."/>
            <person name="Ezra D."/>
            <person name="Gonzalez J."/>
            <person name="Henrissat B."/>
            <person name="Kuo A."/>
            <person name="Liang C."/>
            <person name="Lipzen A."/>
            <person name="Lutzoni F."/>
            <person name="Magnuson J."/>
            <person name="Mondo S."/>
            <person name="Nolan M."/>
            <person name="Ohm R."/>
            <person name="Pangilinan J."/>
            <person name="Park H.-J."/>
            <person name="Ramirez L."/>
            <person name="Alfaro M."/>
            <person name="Sun H."/>
            <person name="Tritt A."/>
            <person name="Yoshinaga Y."/>
            <person name="Zwiers L.-H."/>
            <person name="Turgeon B."/>
            <person name="Goodwin S."/>
            <person name="Spatafora J."/>
            <person name="Crous P."/>
            <person name="Grigoriev I."/>
        </authorList>
    </citation>
    <scope>NUCLEOTIDE SEQUENCE</scope>
    <source>
        <strain evidence="2">CBS 122681</strain>
    </source>
</reference>
<name>A0A6A6SUW8_9PLEO</name>
<organism evidence="2 3">
    <name type="scientific">Lophiostoma macrostomum CBS 122681</name>
    <dbReference type="NCBI Taxonomy" id="1314788"/>
    <lineage>
        <taxon>Eukaryota</taxon>
        <taxon>Fungi</taxon>
        <taxon>Dikarya</taxon>
        <taxon>Ascomycota</taxon>
        <taxon>Pezizomycotina</taxon>
        <taxon>Dothideomycetes</taxon>
        <taxon>Pleosporomycetidae</taxon>
        <taxon>Pleosporales</taxon>
        <taxon>Lophiostomataceae</taxon>
        <taxon>Lophiostoma</taxon>
    </lineage>
</organism>
<sequence>MLPKDAVLSCCAAGCRPTRRKQAARRALVAAETAALELQQPSSPLCWLAVHRTLAHDNAQPIVSTSIDRNVGPLRNSEGTTRIILAPSTNQASPRRPSRASSARANISRKVHEQESPSAYLRPPWSTSCNVLSMGYGCRALDIYHLALRLVEDE</sequence>
<keyword evidence="3" id="KW-1185">Reference proteome</keyword>
<feature type="region of interest" description="Disordered" evidence="1">
    <location>
        <begin position="88"/>
        <end position="119"/>
    </location>
</feature>